<protein>
    <submittedName>
        <fullName evidence="2">Uncharacterized protein</fullName>
    </submittedName>
</protein>
<dbReference type="Proteomes" id="UP000591948">
    <property type="component" value="Unassembled WGS sequence"/>
</dbReference>
<dbReference type="AlphaFoldDB" id="A0A6V8NLM1"/>
<proteinExistence type="predicted"/>
<dbReference type="EMBL" id="BLRY01000073">
    <property type="protein sequence ID" value="GFP27842.1"/>
    <property type="molecule type" value="Genomic_DNA"/>
</dbReference>
<organism evidence="2 4">
    <name type="scientific">Candidatus Hakubella thermalkaliphila</name>
    <dbReference type="NCBI Taxonomy" id="2754717"/>
    <lineage>
        <taxon>Bacteria</taxon>
        <taxon>Bacillati</taxon>
        <taxon>Actinomycetota</taxon>
        <taxon>Actinomycetota incertae sedis</taxon>
        <taxon>Candidatus Hakubellales</taxon>
        <taxon>Candidatus Hakubellaceae</taxon>
        <taxon>Candidatus Hakubella</taxon>
    </lineage>
</organism>
<comment type="caution">
    <text evidence="2">The sequence shown here is derived from an EMBL/GenBank/DDBJ whole genome shotgun (WGS) entry which is preliminary data.</text>
</comment>
<feature type="region of interest" description="Disordered" evidence="1">
    <location>
        <begin position="77"/>
        <end position="99"/>
    </location>
</feature>
<dbReference type="EMBL" id="BLRV01000020">
    <property type="protein sequence ID" value="GFP21135.1"/>
    <property type="molecule type" value="Genomic_DNA"/>
</dbReference>
<evidence type="ECO:0000313" key="5">
    <source>
        <dbReference type="Proteomes" id="UP000591948"/>
    </source>
</evidence>
<evidence type="ECO:0000313" key="2">
    <source>
        <dbReference type="EMBL" id="GFP21135.1"/>
    </source>
</evidence>
<feature type="compositionally biased region" description="Pro residues" evidence="1">
    <location>
        <begin position="82"/>
        <end position="97"/>
    </location>
</feature>
<name>A0A6V8NLM1_9ACTN</name>
<dbReference type="Proteomes" id="UP000580051">
    <property type="component" value="Unassembled WGS sequence"/>
</dbReference>
<gene>
    <name evidence="2" type="ORF">HKBW3S06_00361</name>
    <name evidence="3" type="ORF">HKBW3S33_01252</name>
</gene>
<sequence length="298" mass="34178">MVSQMNNHNRKDRICLYDEPRVEVFRVEEIAAALQRWLPSFPVELRDDFFAFHLRQLSAEAREQSLDSLARALAEARVRDPFSPPPSPREIPNPDPLPGEIDYERRRLTESSHRAFGILYDGYELLSIMRELIPAEETGLRTLHLAFTNQLLGTWDDTDGRYHARVGIFGHPALISIPGLVEAPARPRSYYLLRQQYQALGFPEAEEAALATATPGEEPRWLEHDDPRLTEALKGYALQAALYVLTGEAFCPELNCCLYNAHWQEELIRAQLSPSPALCPRHQRVLERLATAPEWERW</sequence>
<evidence type="ECO:0000256" key="1">
    <source>
        <dbReference type="SAM" id="MobiDB-lite"/>
    </source>
</evidence>
<dbReference type="InterPro" id="IPR054270">
    <property type="entry name" value="DUF7001"/>
</dbReference>
<dbReference type="Pfam" id="PF22529">
    <property type="entry name" value="DUF7001"/>
    <property type="match status" value="1"/>
</dbReference>
<reference evidence="4 5" key="1">
    <citation type="journal article" date="2020" name="Front. Microbiol.">
        <title>Single-cell genomics of novel Actinobacteria with the Wood-Ljungdahl pathway discovered in a serpentinizing system.</title>
        <authorList>
            <person name="Merino N."/>
            <person name="Kawai M."/>
            <person name="Boyd E.S."/>
            <person name="Colman D.R."/>
            <person name="McGlynn S.E."/>
            <person name="Nealson K.H."/>
            <person name="Kurokawa K."/>
            <person name="Hongoh Y."/>
        </authorList>
    </citation>
    <scope>NUCLEOTIDE SEQUENCE [LARGE SCALE GENOMIC DNA]</scope>
    <source>
        <strain evidence="2 4">S06</strain>
        <strain evidence="3 5">S33</strain>
    </source>
</reference>
<evidence type="ECO:0000313" key="3">
    <source>
        <dbReference type="EMBL" id="GFP27842.1"/>
    </source>
</evidence>
<accession>A0A6V8NLM1</accession>
<evidence type="ECO:0000313" key="4">
    <source>
        <dbReference type="Proteomes" id="UP000580051"/>
    </source>
</evidence>
<keyword evidence="5" id="KW-1185">Reference proteome</keyword>